<gene>
    <name evidence="2" type="ORF">C1SCF055_LOCUS29357</name>
</gene>
<comment type="caution">
    <text evidence="2">The sequence shown here is derived from an EMBL/GenBank/DDBJ whole genome shotgun (WGS) entry which is preliminary data.</text>
</comment>
<dbReference type="EMBL" id="CAMXCT020003279">
    <property type="protein sequence ID" value="CAL1156870.1"/>
    <property type="molecule type" value="Genomic_DNA"/>
</dbReference>
<proteinExistence type="predicted"/>
<evidence type="ECO:0000313" key="2">
    <source>
        <dbReference type="EMBL" id="CAI4003495.1"/>
    </source>
</evidence>
<dbReference type="Proteomes" id="UP001152797">
    <property type="component" value="Unassembled WGS sequence"/>
</dbReference>
<reference evidence="3 4" key="2">
    <citation type="submission" date="2024-05" db="EMBL/GenBank/DDBJ databases">
        <authorList>
            <person name="Chen Y."/>
            <person name="Shah S."/>
            <person name="Dougan E. K."/>
            <person name="Thang M."/>
            <person name="Chan C."/>
        </authorList>
    </citation>
    <scope>NUCLEOTIDE SEQUENCE [LARGE SCALE GENOMIC DNA]</scope>
</reference>
<sequence>MGFRFHHSAAGCVSALAGQWSESERAFKSDQAVLGHDVTTVYPSSMVLQLAGGKDGNTIRSLAETTGVHCLKLNAGTLTGYLKKKMPRENQRRLVPMRCNSPSKQHKLNRLCSNSGSEKFPCGDSKDLKVSTRSK</sequence>
<feature type="compositionally biased region" description="Basic and acidic residues" evidence="1">
    <location>
        <begin position="124"/>
        <end position="135"/>
    </location>
</feature>
<accession>A0A9P1D5S2</accession>
<dbReference type="OrthoDB" id="1099063at2759"/>
<protein>
    <submittedName>
        <fullName evidence="3">Pentatricopeptide repeat-containing protein, chloroplastic</fullName>
    </submittedName>
</protein>
<keyword evidence="4" id="KW-1185">Reference proteome</keyword>
<dbReference type="EMBL" id="CAMXCT030003279">
    <property type="protein sequence ID" value="CAL4790807.1"/>
    <property type="molecule type" value="Genomic_DNA"/>
</dbReference>
<feature type="region of interest" description="Disordered" evidence="1">
    <location>
        <begin position="84"/>
        <end position="135"/>
    </location>
</feature>
<organism evidence="2">
    <name type="scientific">Cladocopium goreaui</name>
    <dbReference type="NCBI Taxonomy" id="2562237"/>
    <lineage>
        <taxon>Eukaryota</taxon>
        <taxon>Sar</taxon>
        <taxon>Alveolata</taxon>
        <taxon>Dinophyceae</taxon>
        <taxon>Suessiales</taxon>
        <taxon>Symbiodiniaceae</taxon>
        <taxon>Cladocopium</taxon>
    </lineage>
</organism>
<evidence type="ECO:0000313" key="4">
    <source>
        <dbReference type="Proteomes" id="UP001152797"/>
    </source>
</evidence>
<evidence type="ECO:0000313" key="3">
    <source>
        <dbReference type="EMBL" id="CAL4790807.1"/>
    </source>
</evidence>
<dbReference type="AlphaFoldDB" id="A0A9P1D5S2"/>
<dbReference type="EMBL" id="CAMXCT010003279">
    <property type="protein sequence ID" value="CAI4003495.1"/>
    <property type="molecule type" value="Genomic_DNA"/>
</dbReference>
<reference evidence="2" key="1">
    <citation type="submission" date="2022-10" db="EMBL/GenBank/DDBJ databases">
        <authorList>
            <person name="Chen Y."/>
            <person name="Dougan E. K."/>
            <person name="Chan C."/>
            <person name="Rhodes N."/>
            <person name="Thang M."/>
        </authorList>
    </citation>
    <scope>NUCLEOTIDE SEQUENCE</scope>
</reference>
<name>A0A9P1D5S2_9DINO</name>
<evidence type="ECO:0000256" key="1">
    <source>
        <dbReference type="SAM" id="MobiDB-lite"/>
    </source>
</evidence>